<accession>A0ABQ6MPK4</accession>
<evidence type="ECO:0000313" key="1">
    <source>
        <dbReference type="EMBL" id="GMI30369.1"/>
    </source>
</evidence>
<keyword evidence="2" id="KW-1185">Reference proteome</keyword>
<dbReference type="InterPro" id="IPR036770">
    <property type="entry name" value="Ankyrin_rpt-contain_sf"/>
</dbReference>
<dbReference type="EMBL" id="BRYB01001651">
    <property type="protein sequence ID" value="GMI30369.1"/>
    <property type="molecule type" value="Genomic_DNA"/>
</dbReference>
<evidence type="ECO:0000313" key="2">
    <source>
        <dbReference type="Proteomes" id="UP001165060"/>
    </source>
</evidence>
<sequence length="119" mass="13286">MHIAARFDFVDCAQVILNVGMEPSSGVNINAETKSFLTPLRVAISSNSVNCARLLAGKGGKEFIVREKEGYRSVLDIDAVEKYPWLPKMGQQPPDYTLNRPNRAIDDKAKNLGKHWENL</sequence>
<comment type="caution">
    <text evidence="1">The sequence shown here is derived from an EMBL/GenBank/DDBJ whole genome shotgun (WGS) entry which is preliminary data.</text>
</comment>
<organism evidence="1 2">
    <name type="scientific">Tetraparma gracilis</name>
    <dbReference type="NCBI Taxonomy" id="2962635"/>
    <lineage>
        <taxon>Eukaryota</taxon>
        <taxon>Sar</taxon>
        <taxon>Stramenopiles</taxon>
        <taxon>Ochrophyta</taxon>
        <taxon>Bolidophyceae</taxon>
        <taxon>Parmales</taxon>
        <taxon>Triparmaceae</taxon>
        <taxon>Tetraparma</taxon>
    </lineage>
</organism>
<dbReference type="SUPFAM" id="SSF48403">
    <property type="entry name" value="Ankyrin repeat"/>
    <property type="match status" value="1"/>
</dbReference>
<dbReference type="Gene3D" id="1.25.40.20">
    <property type="entry name" value="Ankyrin repeat-containing domain"/>
    <property type="match status" value="1"/>
</dbReference>
<name>A0ABQ6MPK4_9STRA</name>
<gene>
    <name evidence="1" type="ORF">TeGR_g69</name>
</gene>
<dbReference type="Proteomes" id="UP001165060">
    <property type="component" value="Unassembled WGS sequence"/>
</dbReference>
<proteinExistence type="predicted"/>
<reference evidence="1 2" key="1">
    <citation type="journal article" date="2023" name="Commun. Biol.">
        <title>Genome analysis of Parmales, the sister group of diatoms, reveals the evolutionary specialization of diatoms from phago-mixotrophs to photoautotrophs.</title>
        <authorList>
            <person name="Ban H."/>
            <person name="Sato S."/>
            <person name="Yoshikawa S."/>
            <person name="Yamada K."/>
            <person name="Nakamura Y."/>
            <person name="Ichinomiya M."/>
            <person name="Sato N."/>
            <person name="Blanc-Mathieu R."/>
            <person name="Endo H."/>
            <person name="Kuwata A."/>
            <person name="Ogata H."/>
        </authorList>
    </citation>
    <scope>NUCLEOTIDE SEQUENCE [LARGE SCALE GENOMIC DNA]</scope>
</reference>
<protein>
    <submittedName>
        <fullName evidence="1">Uncharacterized protein</fullName>
    </submittedName>
</protein>